<gene>
    <name evidence="1" type="ORF">GCM10010411_63080</name>
</gene>
<evidence type="ECO:0000313" key="1">
    <source>
        <dbReference type="EMBL" id="GAA2618881.1"/>
    </source>
</evidence>
<evidence type="ECO:0008006" key="3">
    <source>
        <dbReference type="Google" id="ProtNLM"/>
    </source>
</evidence>
<reference evidence="1 2" key="1">
    <citation type="journal article" date="2019" name="Int. J. Syst. Evol. Microbiol.">
        <title>The Global Catalogue of Microorganisms (GCM) 10K type strain sequencing project: providing services to taxonomists for standard genome sequencing and annotation.</title>
        <authorList>
            <consortium name="The Broad Institute Genomics Platform"/>
            <consortium name="The Broad Institute Genome Sequencing Center for Infectious Disease"/>
            <person name="Wu L."/>
            <person name="Ma J."/>
        </authorList>
    </citation>
    <scope>NUCLEOTIDE SEQUENCE [LARGE SCALE GENOMIC DNA]</scope>
    <source>
        <strain evidence="1 2">JCM 6833</strain>
    </source>
</reference>
<dbReference type="Proteomes" id="UP001501509">
    <property type="component" value="Unassembled WGS sequence"/>
</dbReference>
<accession>A0ABN3Q7K6</accession>
<keyword evidence="2" id="KW-1185">Reference proteome</keyword>
<name>A0ABN3Q7K6_9ACTN</name>
<evidence type="ECO:0000313" key="2">
    <source>
        <dbReference type="Proteomes" id="UP001501509"/>
    </source>
</evidence>
<protein>
    <recommendedName>
        <fullName evidence="3">Holliday junction resolvase</fullName>
    </recommendedName>
</protein>
<proteinExistence type="predicted"/>
<dbReference type="RefSeq" id="WP_344546121.1">
    <property type="nucleotide sequence ID" value="NZ_BAAATD010000009.1"/>
</dbReference>
<sequence>MTNRPKQIGTAGESGVVAFLRPNGFPGAERRALKGTHDEGDITGTPALTWEVKAGKAAQQAGDLQIAAWLGQTETERVNAGADVGVLVVARSGYGPRRAGHWWAIVPRWQMARLLGAPSFPAPPTFPVRMLLADLVLVLREAGYGTPPEQEEPAA</sequence>
<comment type="caution">
    <text evidence="1">The sequence shown here is derived from an EMBL/GenBank/DDBJ whole genome shotgun (WGS) entry which is preliminary data.</text>
</comment>
<dbReference type="EMBL" id="BAAATD010000009">
    <property type="protein sequence ID" value="GAA2618881.1"/>
    <property type="molecule type" value="Genomic_DNA"/>
</dbReference>
<organism evidence="1 2">
    <name type="scientific">Actinomadura fulvescens</name>
    <dbReference type="NCBI Taxonomy" id="46160"/>
    <lineage>
        <taxon>Bacteria</taxon>
        <taxon>Bacillati</taxon>
        <taxon>Actinomycetota</taxon>
        <taxon>Actinomycetes</taxon>
        <taxon>Streptosporangiales</taxon>
        <taxon>Thermomonosporaceae</taxon>
        <taxon>Actinomadura</taxon>
    </lineage>
</organism>